<organism evidence="2">
    <name type="scientific">Eucalyptus grandis</name>
    <name type="common">Flooded gum</name>
    <dbReference type="NCBI Taxonomy" id="71139"/>
    <lineage>
        <taxon>Eukaryota</taxon>
        <taxon>Viridiplantae</taxon>
        <taxon>Streptophyta</taxon>
        <taxon>Embryophyta</taxon>
        <taxon>Tracheophyta</taxon>
        <taxon>Spermatophyta</taxon>
        <taxon>Magnoliopsida</taxon>
        <taxon>eudicotyledons</taxon>
        <taxon>Gunneridae</taxon>
        <taxon>Pentapetalae</taxon>
        <taxon>rosids</taxon>
        <taxon>malvids</taxon>
        <taxon>Myrtales</taxon>
        <taxon>Myrtaceae</taxon>
        <taxon>Myrtoideae</taxon>
        <taxon>Eucalypteae</taxon>
        <taxon>Eucalyptus</taxon>
    </lineage>
</organism>
<proteinExistence type="predicted"/>
<accession>A0A059CKJ0</accession>
<name>A0A059CKJ0_EUCGR</name>
<dbReference type="eggNOG" id="ENOG502QRKH">
    <property type="taxonomic scope" value="Eukaryota"/>
</dbReference>
<feature type="transmembrane region" description="Helical" evidence="1">
    <location>
        <begin position="375"/>
        <end position="396"/>
    </location>
</feature>
<protein>
    <submittedName>
        <fullName evidence="2">Uncharacterized protein</fullName>
    </submittedName>
</protein>
<dbReference type="OMA" id="VIATMFN"/>
<dbReference type="PANTHER" id="PTHR31170">
    <property type="entry name" value="BNAC04G53230D PROTEIN"/>
    <property type="match status" value="1"/>
</dbReference>
<reference evidence="2" key="1">
    <citation type="submission" date="2013-07" db="EMBL/GenBank/DDBJ databases">
        <title>The genome of Eucalyptus grandis.</title>
        <authorList>
            <person name="Schmutz J."/>
            <person name="Hayes R."/>
            <person name="Myburg A."/>
            <person name="Tuskan G."/>
            <person name="Grattapaglia D."/>
            <person name="Rokhsar D.S."/>
        </authorList>
    </citation>
    <scope>NUCLEOTIDE SEQUENCE</scope>
    <source>
        <tissue evidence="2">Leaf extractions</tissue>
    </source>
</reference>
<dbReference type="STRING" id="71139.A0A059CKJ0"/>
<dbReference type="PANTHER" id="PTHR31170:SF17">
    <property type="match status" value="1"/>
</dbReference>
<sequence>MLCGVHLTPQEHSIFKVRHQLREVNEKAYEPEILSIGPYNYGKEKFKSMEEQKMRYVRQMLLRRNEESVDRYMLTLRELEKPARNCYAENIDHLTPEEFLGMMFIDGCFIIELFRNYNMRQWRDRDDQLMEADWIKFSLRRDLLLLENQLPLFVLNKLYDQTKGLNEHLGLIDIATGYFNFDLGDSGRNQTLGESKHLLHLMHTCWTSGLPNARLQNSKTELDIFVSTATELKEHGVQLKAARGRHQMDIKFKNGILEIPVLIVEDDTESRFRNLIAYEQHRQCRDINYVTEYMSFMDFLINSSKDVKLLRHKGIIKNNLGDDEVVAQMFNKMGDWVALSDFYYDDISYRVNKYCNKKWNVRMAKLRRDYFHSPWAFFSVLAAISLLLLTTAQTVFTTPFFTEQK</sequence>
<dbReference type="Gramene" id="KCW78764">
    <property type="protein sequence ID" value="KCW78764"/>
    <property type="gene ID" value="EUGRSUZ_C00198"/>
</dbReference>
<dbReference type="InParanoid" id="A0A059CKJ0"/>
<keyword evidence="1" id="KW-0472">Membrane</keyword>
<dbReference type="InterPro" id="IPR004158">
    <property type="entry name" value="DUF247_pln"/>
</dbReference>
<gene>
    <name evidence="2" type="ORF">EUGRSUZ_C00198</name>
</gene>
<evidence type="ECO:0000313" key="2">
    <source>
        <dbReference type="EMBL" id="KCW78764.1"/>
    </source>
</evidence>
<keyword evidence="1" id="KW-0812">Transmembrane</keyword>
<dbReference type="Pfam" id="PF03140">
    <property type="entry name" value="DUF247"/>
    <property type="match status" value="1"/>
</dbReference>
<dbReference type="EMBL" id="KK198755">
    <property type="protein sequence ID" value="KCW78764.1"/>
    <property type="molecule type" value="Genomic_DNA"/>
</dbReference>
<dbReference type="AlphaFoldDB" id="A0A059CKJ0"/>
<evidence type="ECO:0000256" key="1">
    <source>
        <dbReference type="SAM" id="Phobius"/>
    </source>
</evidence>
<keyword evidence="1" id="KW-1133">Transmembrane helix</keyword>